<accession>A0A9W4IKJ1</accession>
<reference evidence="1" key="1">
    <citation type="submission" date="2021-07" db="EMBL/GenBank/DDBJ databases">
        <authorList>
            <person name="Branca A.L. A."/>
        </authorList>
    </citation>
    <scope>NUCLEOTIDE SEQUENCE</scope>
</reference>
<gene>
    <name evidence="1" type="ORF">PSALAMII_LOCUS1747</name>
</gene>
<dbReference type="OrthoDB" id="5330139at2759"/>
<dbReference type="Proteomes" id="UP001152646">
    <property type="component" value="Unassembled WGS sequence"/>
</dbReference>
<evidence type="ECO:0000313" key="2">
    <source>
        <dbReference type="Proteomes" id="UP001152646"/>
    </source>
</evidence>
<proteinExistence type="predicted"/>
<protein>
    <submittedName>
        <fullName evidence="1">Uncharacterized protein</fullName>
    </submittedName>
</protein>
<evidence type="ECO:0000313" key="1">
    <source>
        <dbReference type="EMBL" id="CAG8293963.1"/>
    </source>
</evidence>
<dbReference type="EMBL" id="CAJVPA010000066">
    <property type="protein sequence ID" value="CAG8293963.1"/>
    <property type="molecule type" value="Genomic_DNA"/>
</dbReference>
<organism evidence="1 2">
    <name type="scientific">Penicillium salamii</name>
    <dbReference type="NCBI Taxonomy" id="1612424"/>
    <lineage>
        <taxon>Eukaryota</taxon>
        <taxon>Fungi</taxon>
        <taxon>Dikarya</taxon>
        <taxon>Ascomycota</taxon>
        <taxon>Pezizomycotina</taxon>
        <taxon>Eurotiomycetes</taxon>
        <taxon>Eurotiomycetidae</taxon>
        <taxon>Eurotiales</taxon>
        <taxon>Aspergillaceae</taxon>
        <taxon>Penicillium</taxon>
    </lineage>
</organism>
<name>A0A9W4IKJ1_9EURO</name>
<sequence length="126" mass="14177">MSSSTYIYRVKAWCRGNPFTKEVSIIFGSPDEGFVLIEQEVDRVLGATSPVTLASAATVEDRCKLTFFHDSEHFGFGCYSLLRSLSYPRRYIPSQLGQIKSDARAATLFLSGKMYELTLDEIFDGR</sequence>
<dbReference type="AlphaFoldDB" id="A0A9W4IKJ1"/>
<comment type="caution">
    <text evidence="1">The sequence shown here is derived from an EMBL/GenBank/DDBJ whole genome shotgun (WGS) entry which is preliminary data.</text>
</comment>